<proteinExistence type="inferred from homology"/>
<comment type="catalytic activity">
    <reaction evidence="2">
        <text>4-(gamma-L-glutamylamino)butanoate + H2O = 4-aminobutanoate + L-glutamate</text>
        <dbReference type="Rhea" id="RHEA:19737"/>
        <dbReference type="ChEBI" id="CHEBI:15377"/>
        <dbReference type="ChEBI" id="CHEBI:29985"/>
        <dbReference type="ChEBI" id="CHEBI:58800"/>
        <dbReference type="ChEBI" id="CHEBI:59888"/>
        <dbReference type="EC" id="3.5.1.94"/>
    </reaction>
</comment>
<dbReference type="RefSeq" id="WP_020585155.1">
    <property type="nucleotide sequence ID" value="NZ_JOJP01000001.1"/>
</dbReference>
<sequence>MGTHFRPLIGVTADTTIDGLHRVHQAGEKYLSSVVHGANAIPVIIPSLPAPLDSQHILSQLDGLLVTGGYSNIEPWRYSGAPAGPGAHEDPQRDNTTLQLIPDAIELGIPLLGICRGFQEMNVAFGGTLHQKLHDVGQYIEHREDKTAPLDTQYGPAHSITIEAGGLLSSITSSSTQMVNSVHMQGINRLGDGLNIEARAPDGLIEAISVQDSKSFALAVQWHPEYKVAENDFSMTIYQAFAEACRSRHYARKS</sequence>
<keyword evidence="7" id="KW-1185">Reference proteome</keyword>
<comment type="function">
    <text evidence="3">Involved in the breakdown of putrescine via hydrolysis of the gamma-glutamyl linkage of gamma-glutamyl-gamma-aminobutyrate.</text>
</comment>
<dbReference type="FunFam" id="3.40.50.880:FF:000030">
    <property type="entry name" value="Gamma-glutamyl-gamma-aminobutyrate hydrolase PuuD"/>
    <property type="match status" value="1"/>
</dbReference>
<comment type="pathway">
    <text evidence="4">Amine and polyamine degradation; putrescine degradation; 4-aminobutanoate from putrescine: step 4/4.</text>
</comment>
<comment type="similarity">
    <text evidence="1">Belongs to the peptidase C26 family.</text>
</comment>
<dbReference type="InterPro" id="IPR029062">
    <property type="entry name" value="Class_I_gatase-like"/>
</dbReference>
<evidence type="ECO:0000256" key="5">
    <source>
        <dbReference type="ARBA" id="ARBA00066788"/>
    </source>
</evidence>
<dbReference type="CDD" id="cd01745">
    <property type="entry name" value="GATase1_2"/>
    <property type="match status" value="1"/>
</dbReference>
<dbReference type="GO" id="GO:0006598">
    <property type="term" value="P:polyamine catabolic process"/>
    <property type="evidence" value="ECO:0007669"/>
    <property type="project" value="TreeGrafter"/>
</dbReference>
<reference evidence="6 7" key="1">
    <citation type="submission" date="2014-06" db="EMBL/GenBank/DDBJ databases">
        <title>Whole Genome Sequences of Three Symbiotic Endozoicomonas Bacteria.</title>
        <authorList>
            <person name="Neave M.J."/>
            <person name="Apprill A."/>
            <person name="Voolstra C.R."/>
        </authorList>
    </citation>
    <scope>NUCLEOTIDE SEQUENCE [LARGE SCALE GENOMIC DNA]</scope>
    <source>
        <strain evidence="6 7">DSM 22380</strain>
    </source>
</reference>
<dbReference type="GO" id="GO:0005829">
    <property type="term" value="C:cytosol"/>
    <property type="evidence" value="ECO:0007669"/>
    <property type="project" value="TreeGrafter"/>
</dbReference>
<dbReference type="SUPFAM" id="SSF52317">
    <property type="entry name" value="Class I glutamine amidotransferase-like"/>
    <property type="match status" value="1"/>
</dbReference>
<protein>
    <recommendedName>
        <fullName evidence="5">gamma-glutamyl-gamma-aminobutyrate hydrolase</fullName>
        <ecNumber evidence="5">3.5.1.94</ecNumber>
    </recommendedName>
</protein>
<evidence type="ECO:0000256" key="4">
    <source>
        <dbReference type="ARBA" id="ARBA00060634"/>
    </source>
</evidence>
<accession>A0A081K9Y9</accession>
<dbReference type="PANTHER" id="PTHR43235:SF1">
    <property type="entry name" value="GLUTAMINE AMIDOTRANSFERASE PB2B2.05-RELATED"/>
    <property type="match status" value="1"/>
</dbReference>
<dbReference type="Pfam" id="PF07722">
    <property type="entry name" value="Peptidase_C26"/>
    <property type="match status" value="1"/>
</dbReference>
<evidence type="ECO:0000256" key="3">
    <source>
        <dbReference type="ARBA" id="ARBA00055068"/>
    </source>
</evidence>
<dbReference type="AlphaFoldDB" id="A0A081K9Y9"/>
<evidence type="ECO:0000313" key="7">
    <source>
        <dbReference type="Proteomes" id="UP000027997"/>
    </source>
</evidence>
<dbReference type="InterPro" id="IPR044668">
    <property type="entry name" value="PuuD-like"/>
</dbReference>
<dbReference type="eggNOG" id="COG2071">
    <property type="taxonomic scope" value="Bacteria"/>
</dbReference>
<dbReference type="EC" id="3.5.1.94" evidence="5"/>
<dbReference type="EMBL" id="JOJP01000001">
    <property type="protein sequence ID" value="KEI70965.1"/>
    <property type="molecule type" value="Genomic_DNA"/>
</dbReference>
<evidence type="ECO:0000256" key="1">
    <source>
        <dbReference type="ARBA" id="ARBA00011083"/>
    </source>
</evidence>
<evidence type="ECO:0000256" key="2">
    <source>
        <dbReference type="ARBA" id="ARBA00052718"/>
    </source>
</evidence>
<dbReference type="STRING" id="305900.GV64_09625"/>
<evidence type="ECO:0000313" key="6">
    <source>
        <dbReference type="EMBL" id="KEI70965.1"/>
    </source>
</evidence>
<comment type="caution">
    <text evidence="6">The sequence shown here is derived from an EMBL/GenBank/DDBJ whole genome shotgun (WGS) entry which is preliminary data.</text>
</comment>
<dbReference type="Gene3D" id="3.40.50.880">
    <property type="match status" value="1"/>
</dbReference>
<dbReference type="PROSITE" id="PS51273">
    <property type="entry name" value="GATASE_TYPE_1"/>
    <property type="match status" value="1"/>
</dbReference>
<dbReference type="GO" id="GO:0033969">
    <property type="term" value="F:gamma-glutamyl-gamma-aminobutyrate hydrolase activity"/>
    <property type="evidence" value="ECO:0007669"/>
    <property type="project" value="UniProtKB-EC"/>
</dbReference>
<dbReference type="PANTHER" id="PTHR43235">
    <property type="entry name" value="GLUTAMINE AMIDOTRANSFERASE PB2B2.05-RELATED"/>
    <property type="match status" value="1"/>
</dbReference>
<name>A0A081K9Y9_9GAMM</name>
<organism evidence="6 7">
    <name type="scientific">Endozoicomonas elysicola</name>
    <dbReference type="NCBI Taxonomy" id="305900"/>
    <lineage>
        <taxon>Bacteria</taxon>
        <taxon>Pseudomonadati</taxon>
        <taxon>Pseudomonadota</taxon>
        <taxon>Gammaproteobacteria</taxon>
        <taxon>Oceanospirillales</taxon>
        <taxon>Endozoicomonadaceae</taxon>
        <taxon>Endozoicomonas</taxon>
    </lineage>
</organism>
<gene>
    <name evidence="6" type="ORF">GV64_09625</name>
</gene>
<dbReference type="InterPro" id="IPR011697">
    <property type="entry name" value="Peptidase_C26"/>
</dbReference>
<dbReference type="Proteomes" id="UP000027997">
    <property type="component" value="Unassembled WGS sequence"/>
</dbReference>